<dbReference type="EMBL" id="QXDC01000002">
    <property type="protein sequence ID" value="RIA46657.1"/>
    <property type="molecule type" value="Genomic_DNA"/>
</dbReference>
<dbReference type="SMART" id="SM00558">
    <property type="entry name" value="JmjC"/>
    <property type="match status" value="1"/>
</dbReference>
<dbReference type="Pfam" id="PF13621">
    <property type="entry name" value="Cupin_8"/>
    <property type="match status" value="1"/>
</dbReference>
<dbReference type="AlphaFoldDB" id="A0A397PHK7"/>
<evidence type="ECO:0000259" key="1">
    <source>
        <dbReference type="PROSITE" id="PS51184"/>
    </source>
</evidence>
<keyword evidence="3" id="KW-1185">Reference proteome</keyword>
<dbReference type="SUPFAM" id="SSF51197">
    <property type="entry name" value="Clavaminate synthase-like"/>
    <property type="match status" value="1"/>
</dbReference>
<dbReference type="Gene3D" id="2.60.120.650">
    <property type="entry name" value="Cupin"/>
    <property type="match status" value="1"/>
</dbReference>
<dbReference type="InterPro" id="IPR003347">
    <property type="entry name" value="JmjC_dom"/>
</dbReference>
<dbReference type="PROSITE" id="PS51184">
    <property type="entry name" value="JMJC"/>
    <property type="match status" value="1"/>
</dbReference>
<evidence type="ECO:0000313" key="3">
    <source>
        <dbReference type="Proteomes" id="UP000266568"/>
    </source>
</evidence>
<sequence>MTAIVADEQQAAIPIPEVDDSLRRVIAELILDGAADGDIARVLSDAASIPADVLAGEIAIARKSPYLAGAQRLQRRLQKWSWVLQNRARLYASASNALTVPVVNGIAPARFYSDLYIGHRPAVVRGLVDHWPAREKWSLDAVAETLGDQPVQLQWDRSRDPAYESNSNRHRVKKPFSEIAARLRSHEPSNDFYVTANNRDENRDVFAPLFGDVGEIPGILKRGGAREGFIWIGPRGTITPWHHDLTNNLLVQFVGRKRVRLVASHDTPLMRNHRHCYSLWGTDDLLPGPAVGDKPTVLECTIGPGDALFLPVGWWHHVEGLDQTIGMSFTAFAWNNDFYSAYRSNDSL</sequence>
<comment type="caution">
    <text evidence="2">The sequence shown here is derived from an EMBL/GenBank/DDBJ whole genome shotgun (WGS) entry which is preliminary data.</text>
</comment>
<organism evidence="2 3">
    <name type="scientific">Hephaestia caeni</name>
    <dbReference type="NCBI Taxonomy" id="645617"/>
    <lineage>
        <taxon>Bacteria</taxon>
        <taxon>Pseudomonadati</taxon>
        <taxon>Pseudomonadota</taxon>
        <taxon>Alphaproteobacteria</taxon>
        <taxon>Sphingomonadales</taxon>
        <taxon>Sphingomonadaceae</taxon>
        <taxon>Hephaestia</taxon>
    </lineage>
</organism>
<dbReference type="Proteomes" id="UP000266568">
    <property type="component" value="Unassembled WGS sequence"/>
</dbReference>
<evidence type="ECO:0000313" key="2">
    <source>
        <dbReference type="EMBL" id="RIA46657.1"/>
    </source>
</evidence>
<dbReference type="RefSeq" id="WP_170150933.1">
    <property type="nucleotide sequence ID" value="NZ_QXDC01000002.1"/>
</dbReference>
<dbReference type="PANTHER" id="PTHR12461">
    <property type="entry name" value="HYPOXIA-INDUCIBLE FACTOR 1 ALPHA INHIBITOR-RELATED"/>
    <property type="match status" value="1"/>
</dbReference>
<accession>A0A397PHK7</accession>
<dbReference type="InterPro" id="IPR041667">
    <property type="entry name" value="Cupin_8"/>
</dbReference>
<proteinExistence type="predicted"/>
<feature type="domain" description="JmjC" evidence="1">
    <location>
        <begin position="184"/>
        <end position="348"/>
    </location>
</feature>
<name>A0A397PHK7_9SPHN</name>
<gene>
    <name evidence="2" type="ORF">DFR49_1205</name>
</gene>
<reference evidence="2 3" key="1">
    <citation type="submission" date="2018-08" db="EMBL/GenBank/DDBJ databases">
        <title>Genomic Encyclopedia of Type Strains, Phase IV (KMG-IV): sequencing the most valuable type-strain genomes for metagenomic binning, comparative biology and taxonomic classification.</title>
        <authorList>
            <person name="Goeker M."/>
        </authorList>
    </citation>
    <scope>NUCLEOTIDE SEQUENCE [LARGE SCALE GENOMIC DNA]</scope>
    <source>
        <strain evidence="2 3">DSM 25527</strain>
    </source>
</reference>
<protein>
    <recommendedName>
        <fullName evidence="1">JmjC domain-containing protein</fullName>
    </recommendedName>
</protein>
<dbReference type="PANTHER" id="PTHR12461:SF105">
    <property type="entry name" value="HYPOXIA-INDUCIBLE FACTOR 1-ALPHA INHIBITOR"/>
    <property type="match status" value="1"/>
</dbReference>